<accession>E4XM15</accession>
<dbReference type="EMBL" id="FN653073">
    <property type="protein sequence ID" value="CBY11022.1"/>
    <property type="molecule type" value="Genomic_DNA"/>
</dbReference>
<dbReference type="InterPro" id="IPR016135">
    <property type="entry name" value="UBQ-conjugating_enzyme/RWD"/>
</dbReference>
<dbReference type="PANTHER" id="PTHR24067">
    <property type="entry name" value="UBIQUITIN-CONJUGATING ENZYME E2"/>
    <property type="match status" value="1"/>
</dbReference>
<dbReference type="SMART" id="SM00212">
    <property type="entry name" value="UBCc"/>
    <property type="match status" value="1"/>
</dbReference>
<name>E4XM15_OIKDI</name>
<sequence length="266" mass="29799">MSVGLNPMAVKRLRQDLMDMENDPTPGQWAQPDPANIMKWYYCIKGPKDTSYEGGYYVGHLLFPKDYPFKGPDIYMLTPNGRLTPGRKLCLSMSSYHPESWSPMWGPRTIINGISSFMVEESHGIGSIKESDAARLKYAKESGMWNKKNFKQFHEYFPEALGEILDKEDSGKSAGSSTSKPKLTSSQNTTDLKKNKDTRIKTKAPAPRTHQPRPAAPIEIIPAAVPKRVRPKVQQAAIIIDSDDEAQPALQNPPKKLKNDNVIIID</sequence>
<evidence type="ECO:0000313" key="3">
    <source>
        <dbReference type="EMBL" id="CBY11022.1"/>
    </source>
</evidence>
<keyword evidence="5" id="KW-1185">Reference proteome</keyword>
<dbReference type="PROSITE" id="PS50127">
    <property type="entry name" value="UBC_2"/>
    <property type="match status" value="1"/>
</dbReference>
<dbReference type="Gene3D" id="3.10.110.10">
    <property type="entry name" value="Ubiquitin Conjugating Enzyme"/>
    <property type="match status" value="1"/>
</dbReference>
<evidence type="ECO:0000259" key="2">
    <source>
        <dbReference type="PROSITE" id="PS50127"/>
    </source>
</evidence>
<dbReference type="Proteomes" id="UP000001307">
    <property type="component" value="Unassembled WGS sequence"/>
</dbReference>
<reference evidence="3" key="1">
    <citation type="journal article" date="2010" name="Science">
        <title>Plasticity of animal genome architecture unmasked by rapid evolution of a pelagic tunicate.</title>
        <authorList>
            <person name="Denoeud F."/>
            <person name="Henriet S."/>
            <person name="Mungpakdee S."/>
            <person name="Aury J.M."/>
            <person name="Da Silva C."/>
            <person name="Brinkmann H."/>
            <person name="Mikhaleva J."/>
            <person name="Olsen L.C."/>
            <person name="Jubin C."/>
            <person name="Canestro C."/>
            <person name="Bouquet J.M."/>
            <person name="Danks G."/>
            <person name="Poulain J."/>
            <person name="Campsteijn C."/>
            <person name="Adamski M."/>
            <person name="Cross I."/>
            <person name="Yadetie F."/>
            <person name="Muffato M."/>
            <person name="Louis A."/>
            <person name="Butcher S."/>
            <person name="Tsagkogeorga G."/>
            <person name="Konrad A."/>
            <person name="Singh S."/>
            <person name="Jensen M.F."/>
            <person name="Cong E.H."/>
            <person name="Eikeseth-Otteraa H."/>
            <person name="Noel B."/>
            <person name="Anthouard V."/>
            <person name="Porcel B.M."/>
            <person name="Kachouri-Lafond R."/>
            <person name="Nishino A."/>
            <person name="Ugolini M."/>
            <person name="Chourrout P."/>
            <person name="Nishida H."/>
            <person name="Aasland R."/>
            <person name="Huzurbazar S."/>
            <person name="Westhof E."/>
            <person name="Delsuc F."/>
            <person name="Lehrach H."/>
            <person name="Reinhardt R."/>
            <person name="Weissenbach J."/>
            <person name="Roy S.W."/>
            <person name="Artiguenave F."/>
            <person name="Postlethwait J.H."/>
            <person name="Manak J.R."/>
            <person name="Thompson E.M."/>
            <person name="Jaillon O."/>
            <person name="Du Pasquier L."/>
            <person name="Boudinot P."/>
            <person name="Liberles D.A."/>
            <person name="Volff J.N."/>
            <person name="Philippe H."/>
            <person name="Lenhard B."/>
            <person name="Roest Crollius H."/>
            <person name="Wincker P."/>
            <person name="Chourrout D."/>
        </authorList>
    </citation>
    <scope>NUCLEOTIDE SEQUENCE [LARGE SCALE GENOMIC DNA]</scope>
</reference>
<dbReference type="SUPFAM" id="SSF54495">
    <property type="entry name" value="UBC-like"/>
    <property type="match status" value="1"/>
</dbReference>
<evidence type="ECO:0000313" key="4">
    <source>
        <dbReference type="EMBL" id="CBY41245.1"/>
    </source>
</evidence>
<gene>
    <name evidence="3" type="ORF">GSOID_T00014762001</name>
    <name evidence="4" type="ORF">GSOID_T00023308001</name>
</gene>
<dbReference type="InterPro" id="IPR050113">
    <property type="entry name" value="Ub_conjugating_enzyme"/>
</dbReference>
<evidence type="ECO:0000313" key="5">
    <source>
        <dbReference type="Proteomes" id="UP000001307"/>
    </source>
</evidence>
<dbReference type="AlphaFoldDB" id="E4XM15"/>
<feature type="region of interest" description="Disordered" evidence="1">
    <location>
        <begin position="167"/>
        <end position="215"/>
    </location>
</feature>
<dbReference type="InterPro" id="IPR000608">
    <property type="entry name" value="UBC"/>
</dbReference>
<dbReference type="CDD" id="cd23799">
    <property type="entry name" value="UBCc_UBE2J"/>
    <property type="match status" value="1"/>
</dbReference>
<dbReference type="Pfam" id="PF00179">
    <property type="entry name" value="UQ_con"/>
    <property type="match status" value="1"/>
</dbReference>
<dbReference type="EMBL" id="FN656340">
    <property type="protein sequence ID" value="CBY41245.1"/>
    <property type="molecule type" value="Genomic_DNA"/>
</dbReference>
<evidence type="ECO:0000256" key="1">
    <source>
        <dbReference type="SAM" id="MobiDB-lite"/>
    </source>
</evidence>
<protein>
    <recommendedName>
        <fullName evidence="2">UBC core domain-containing protein</fullName>
    </recommendedName>
</protein>
<feature type="compositionally biased region" description="Basic and acidic residues" evidence="1">
    <location>
        <begin position="191"/>
        <end position="200"/>
    </location>
</feature>
<proteinExistence type="predicted"/>
<dbReference type="OrthoDB" id="1158011at2759"/>
<organism evidence="3">
    <name type="scientific">Oikopleura dioica</name>
    <name type="common">Tunicate</name>
    <dbReference type="NCBI Taxonomy" id="34765"/>
    <lineage>
        <taxon>Eukaryota</taxon>
        <taxon>Metazoa</taxon>
        <taxon>Chordata</taxon>
        <taxon>Tunicata</taxon>
        <taxon>Appendicularia</taxon>
        <taxon>Copelata</taxon>
        <taxon>Oikopleuridae</taxon>
        <taxon>Oikopleura</taxon>
    </lineage>
</organism>
<feature type="compositionally biased region" description="Polar residues" evidence="1">
    <location>
        <begin position="173"/>
        <end position="190"/>
    </location>
</feature>
<dbReference type="Proteomes" id="UP000011014">
    <property type="component" value="Unassembled WGS sequence"/>
</dbReference>
<feature type="domain" description="UBC core" evidence="2">
    <location>
        <begin position="8"/>
        <end position="159"/>
    </location>
</feature>
<dbReference type="InParanoid" id="E4XM15"/>